<name>A0ACC0ZSZ7_9ROSI</name>
<dbReference type="Proteomes" id="UP001164250">
    <property type="component" value="Chromosome 15"/>
</dbReference>
<proteinExistence type="predicted"/>
<dbReference type="EMBL" id="CM047910">
    <property type="protein sequence ID" value="KAJ0074778.1"/>
    <property type="molecule type" value="Genomic_DNA"/>
</dbReference>
<organism evidence="1 2">
    <name type="scientific">Pistacia atlantica</name>
    <dbReference type="NCBI Taxonomy" id="434234"/>
    <lineage>
        <taxon>Eukaryota</taxon>
        <taxon>Viridiplantae</taxon>
        <taxon>Streptophyta</taxon>
        <taxon>Embryophyta</taxon>
        <taxon>Tracheophyta</taxon>
        <taxon>Spermatophyta</taxon>
        <taxon>Magnoliopsida</taxon>
        <taxon>eudicotyledons</taxon>
        <taxon>Gunneridae</taxon>
        <taxon>Pentapetalae</taxon>
        <taxon>rosids</taxon>
        <taxon>malvids</taxon>
        <taxon>Sapindales</taxon>
        <taxon>Anacardiaceae</taxon>
        <taxon>Pistacia</taxon>
    </lineage>
</organism>
<protein>
    <submittedName>
        <fullName evidence="1">Uncharacterized protein</fullName>
    </submittedName>
</protein>
<keyword evidence="2" id="KW-1185">Reference proteome</keyword>
<evidence type="ECO:0000313" key="1">
    <source>
        <dbReference type="EMBL" id="KAJ0074778.1"/>
    </source>
</evidence>
<accession>A0ACC0ZSZ7</accession>
<reference evidence="2" key="1">
    <citation type="journal article" date="2023" name="G3 (Bethesda)">
        <title>Genome assembly and association tests identify interacting loci associated with vigor, precocity, and sex in interspecific pistachio rootstocks.</title>
        <authorList>
            <person name="Palmer W."/>
            <person name="Jacygrad E."/>
            <person name="Sagayaradj S."/>
            <person name="Cavanaugh K."/>
            <person name="Han R."/>
            <person name="Bertier L."/>
            <person name="Beede B."/>
            <person name="Kafkas S."/>
            <person name="Golino D."/>
            <person name="Preece J."/>
            <person name="Michelmore R."/>
        </authorList>
    </citation>
    <scope>NUCLEOTIDE SEQUENCE [LARGE SCALE GENOMIC DNA]</scope>
</reference>
<gene>
    <name evidence="1" type="ORF">Patl1_34244</name>
</gene>
<sequence>MEKFRLYICAFNLKISSRIDEWIRLAVKKEVKEFDIDLEADYLSSCKIKQPSDTLMLCSLKSLTLEKHLRVSKALKLKFIMIQQPSNELVSVEITAPSLQVCWLVKLRSRLCIDMAGLKSLDFRFCASLKAIHLDTPNLIPFFYYLNPIPIAVTNAPRSYWKVFICPSRDIDTSWFMNLKEFLGVANQIVGLLLKSSTLKKISFNLDGVRESFASFRCQGTTLNLSVGIPLSDYRALLDGLLWSCCPRTLYVNAIEENGLKFLQLKRFDSGGVCFISGLNVDDNSVCNGGTTYFHEGKNIT</sequence>
<evidence type="ECO:0000313" key="2">
    <source>
        <dbReference type="Proteomes" id="UP001164250"/>
    </source>
</evidence>
<comment type="caution">
    <text evidence="1">The sequence shown here is derived from an EMBL/GenBank/DDBJ whole genome shotgun (WGS) entry which is preliminary data.</text>
</comment>